<dbReference type="FunFam" id="1.20.200.10:FF:000008">
    <property type="entry name" value="Adenylosuccinate lyase"/>
    <property type="match status" value="1"/>
</dbReference>
<dbReference type="AlphaFoldDB" id="A0A1E5IPD1"/>
<dbReference type="InterPro" id="IPR020557">
    <property type="entry name" value="Fumarate_lyase_CS"/>
</dbReference>
<dbReference type="PRINTS" id="PR00149">
    <property type="entry name" value="FUMRATELYASE"/>
</dbReference>
<dbReference type="Pfam" id="PF00206">
    <property type="entry name" value="Lyase_1"/>
    <property type="match status" value="1"/>
</dbReference>
<dbReference type="CDD" id="cd01360">
    <property type="entry name" value="Adenylsuccinate_lyase_1"/>
    <property type="match status" value="1"/>
</dbReference>
<comment type="caution">
    <text evidence="12">The sequence shown here is derived from an EMBL/GenBank/DDBJ whole genome shotgun (WGS) entry which is preliminary data.</text>
</comment>
<sequence length="371" mass="41211">MIPRYTKPEMAAIWSDENRFKKMLNVEIFAAEAMSELGTVPEKAVETIKKKAKINVERINEIELTVKHDVISFLTAVVETTGPAGRFLHLGMTSSDVLDTATGAQLKQAAGLLIDETKKLAVIISGLAKKYKMTPVMGRTHGVHAEPMTFGLKVASWYCEIIRSLDRLNFALETVSYGKISGAVGTMAHLDPKVEKYVCKKMGLKPETVSTQIIPRDRHSIYFSTLAHLGSALERIATEIRHLQKTEVVEAEEPFIKGQKGSSAMPHKRNPIISENICGLARLLRGYAATAMENIALWHERDISHSSTERIMLPDASIISHYMLIRMQTLLSGLNVYPENMQANMDKTKDVIFSGTLLLSLVDKGMSREDA</sequence>
<evidence type="ECO:0000256" key="1">
    <source>
        <dbReference type="ARBA" id="ARBA00004706"/>
    </source>
</evidence>
<evidence type="ECO:0000313" key="12">
    <source>
        <dbReference type="EMBL" id="OEG71933.1"/>
    </source>
</evidence>
<dbReference type="UniPathway" id="UPA00075">
    <property type="reaction ID" value="UER00336"/>
</dbReference>
<name>A0A1E5IPD1_ENDTX</name>
<dbReference type="Gene3D" id="1.20.200.10">
    <property type="entry name" value="Fumarase/aspartase (Central domain)"/>
    <property type="match status" value="1"/>
</dbReference>
<dbReference type="NCBIfam" id="TIGR00928">
    <property type="entry name" value="purB"/>
    <property type="match status" value="1"/>
</dbReference>
<evidence type="ECO:0000256" key="4">
    <source>
        <dbReference type="ARBA" id="ARBA00012339"/>
    </source>
</evidence>
<comment type="similarity">
    <text evidence="3">Belongs to the lyase 1 family. Adenylosuccinate lyase subfamily.</text>
</comment>
<dbReference type="GO" id="GO:0005829">
    <property type="term" value="C:cytosol"/>
    <property type="evidence" value="ECO:0007669"/>
    <property type="project" value="TreeGrafter"/>
</dbReference>
<proteinExistence type="inferred from homology"/>
<dbReference type="EMBL" id="LNVX01000002">
    <property type="protein sequence ID" value="OEG71933.1"/>
    <property type="molecule type" value="Genomic_DNA"/>
</dbReference>
<dbReference type="SUPFAM" id="SSF48557">
    <property type="entry name" value="L-aspartase-like"/>
    <property type="match status" value="1"/>
</dbReference>
<dbReference type="GO" id="GO:0044208">
    <property type="term" value="P:'de novo' AMP biosynthetic process"/>
    <property type="evidence" value="ECO:0007669"/>
    <property type="project" value="UniProtKB-UniPathway"/>
</dbReference>
<evidence type="ECO:0000256" key="7">
    <source>
        <dbReference type="ARBA" id="ARBA00023239"/>
    </source>
</evidence>
<dbReference type="InterPro" id="IPR004769">
    <property type="entry name" value="Pur_lyase"/>
</dbReference>
<dbReference type="Proteomes" id="UP000095237">
    <property type="component" value="Unassembled WGS sequence"/>
</dbReference>
<comment type="pathway">
    <text evidence="2">Purine metabolism; AMP biosynthesis via de novo pathway; AMP from IMP: step 2/2.</text>
</comment>
<dbReference type="Gene3D" id="1.10.40.30">
    <property type="entry name" value="Fumarase/aspartase (C-terminal domain)"/>
    <property type="match status" value="1"/>
</dbReference>
<dbReference type="InterPro" id="IPR022761">
    <property type="entry name" value="Fumarate_lyase_N"/>
</dbReference>
<dbReference type="UniPathway" id="UPA00074">
    <property type="reaction ID" value="UER00132"/>
</dbReference>
<dbReference type="InterPro" id="IPR008948">
    <property type="entry name" value="L-Aspartase-like"/>
</dbReference>
<keyword evidence="13" id="KW-1185">Reference proteome</keyword>
<dbReference type="GO" id="GO:0070626">
    <property type="term" value="F:(S)-2-(5-amino-1-(5-phospho-D-ribosyl)imidazole-4-carboxamido) succinate lyase (fumarate-forming) activity"/>
    <property type="evidence" value="ECO:0007669"/>
    <property type="project" value="TreeGrafter"/>
</dbReference>
<dbReference type="Gene3D" id="1.10.275.60">
    <property type="match status" value="1"/>
</dbReference>
<keyword evidence="7 12" id="KW-0456">Lyase</keyword>
<organism evidence="12 13">
    <name type="scientific">Endomicrobium trichonymphae</name>
    <dbReference type="NCBI Taxonomy" id="1408204"/>
    <lineage>
        <taxon>Bacteria</taxon>
        <taxon>Pseudomonadati</taxon>
        <taxon>Elusimicrobiota</taxon>
        <taxon>Endomicrobiia</taxon>
        <taxon>Endomicrobiales</taxon>
        <taxon>Endomicrobiaceae</taxon>
        <taxon>Candidatus Endomicrobiellum</taxon>
    </lineage>
</organism>
<evidence type="ECO:0000313" key="13">
    <source>
        <dbReference type="Proteomes" id="UP000095237"/>
    </source>
</evidence>
<evidence type="ECO:0000256" key="10">
    <source>
        <dbReference type="NCBIfam" id="TIGR00928"/>
    </source>
</evidence>
<dbReference type="PROSITE" id="PS00163">
    <property type="entry name" value="FUMARATE_LYASES"/>
    <property type="match status" value="1"/>
</dbReference>
<gene>
    <name evidence="12" type="ORF">ATZ36_11775</name>
</gene>
<evidence type="ECO:0000256" key="6">
    <source>
        <dbReference type="ARBA" id="ARBA00022755"/>
    </source>
</evidence>
<feature type="non-terminal residue" evidence="12">
    <location>
        <position position="371"/>
    </location>
</feature>
<keyword evidence="6" id="KW-0658">Purine biosynthesis</keyword>
<dbReference type="GO" id="GO:0006189">
    <property type="term" value="P:'de novo' IMP biosynthetic process"/>
    <property type="evidence" value="ECO:0007669"/>
    <property type="project" value="UniProtKB-UniPathway"/>
</dbReference>
<evidence type="ECO:0000256" key="8">
    <source>
        <dbReference type="ARBA" id="ARBA00024477"/>
    </source>
</evidence>
<dbReference type="PANTHER" id="PTHR43172:SF1">
    <property type="entry name" value="ADENYLOSUCCINATE LYASE"/>
    <property type="match status" value="1"/>
</dbReference>
<dbReference type="EC" id="4.3.2.2" evidence="4 10"/>
<dbReference type="GO" id="GO:0004018">
    <property type="term" value="F:N6-(1,2-dicarboxyethyl)AMP AMP-lyase (fumarate-forming) activity"/>
    <property type="evidence" value="ECO:0007669"/>
    <property type="project" value="UniProtKB-UniRule"/>
</dbReference>
<evidence type="ECO:0000256" key="9">
    <source>
        <dbReference type="ARBA" id="ARBA00049115"/>
    </source>
</evidence>
<comment type="catalytic activity">
    <reaction evidence="9">
        <text>N(6)-(1,2-dicarboxyethyl)-AMP = fumarate + AMP</text>
        <dbReference type="Rhea" id="RHEA:16853"/>
        <dbReference type="ChEBI" id="CHEBI:29806"/>
        <dbReference type="ChEBI" id="CHEBI:57567"/>
        <dbReference type="ChEBI" id="CHEBI:456215"/>
        <dbReference type="EC" id="4.3.2.2"/>
    </reaction>
    <physiologicalReaction direction="left-to-right" evidence="9">
        <dbReference type="Rhea" id="RHEA:16854"/>
    </physiologicalReaction>
</comment>
<comment type="catalytic activity">
    <reaction evidence="8">
        <text>(2S)-2-[5-amino-1-(5-phospho-beta-D-ribosyl)imidazole-4-carboxamido]succinate = 5-amino-1-(5-phospho-beta-D-ribosyl)imidazole-4-carboxamide + fumarate</text>
        <dbReference type="Rhea" id="RHEA:23920"/>
        <dbReference type="ChEBI" id="CHEBI:29806"/>
        <dbReference type="ChEBI" id="CHEBI:58443"/>
        <dbReference type="ChEBI" id="CHEBI:58475"/>
        <dbReference type="EC" id="4.3.2.2"/>
    </reaction>
    <physiologicalReaction direction="left-to-right" evidence="8">
        <dbReference type="Rhea" id="RHEA:23921"/>
    </physiologicalReaction>
</comment>
<dbReference type="PRINTS" id="PR00145">
    <property type="entry name" value="ARGSUCLYASE"/>
</dbReference>
<evidence type="ECO:0000256" key="3">
    <source>
        <dbReference type="ARBA" id="ARBA00008273"/>
    </source>
</evidence>
<evidence type="ECO:0000256" key="2">
    <source>
        <dbReference type="ARBA" id="ARBA00004734"/>
    </source>
</evidence>
<dbReference type="PANTHER" id="PTHR43172">
    <property type="entry name" value="ADENYLOSUCCINATE LYASE"/>
    <property type="match status" value="1"/>
</dbReference>
<evidence type="ECO:0000259" key="11">
    <source>
        <dbReference type="Pfam" id="PF00206"/>
    </source>
</evidence>
<comment type="pathway">
    <text evidence="1">Purine metabolism; IMP biosynthesis via de novo pathway; 5-amino-1-(5-phospho-D-ribosyl)imidazole-4-carboxamide from 5-amino-1-(5-phospho-D-ribosyl)imidazole-4-carboxylate: step 2/2.</text>
</comment>
<reference evidence="12 13" key="1">
    <citation type="submission" date="2015-11" db="EMBL/GenBank/DDBJ databases">
        <title>Evidence for parallel genomic evolution in an endosymbiosis of termite gut flagellates.</title>
        <authorList>
            <person name="Zheng H."/>
        </authorList>
    </citation>
    <scope>NUCLEOTIDE SEQUENCE [LARGE SCALE GENOMIC DNA]</scope>
    <source>
        <strain evidence="12 13">CET450</strain>
    </source>
</reference>
<accession>A0A1E5IPD1</accession>
<dbReference type="InterPro" id="IPR000362">
    <property type="entry name" value="Fumarate_lyase_fam"/>
</dbReference>
<protein>
    <recommendedName>
        <fullName evidence="5 10">Adenylosuccinate lyase</fullName>
        <ecNumber evidence="4 10">4.3.2.2</ecNumber>
    </recommendedName>
</protein>
<feature type="domain" description="Fumarate lyase N-terminal" evidence="11">
    <location>
        <begin position="6"/>
        <end position="282"/>
    </location>
</feature>
<evidence type="ECO:0000256" key="5">
    <source>
        <dbReference type="ARBA" id="ARBA00017058"/>
    </source>
</evidence>